<dbReference type="RefSeq" id="WP_104408957.1">
    <property type="nucleotide sequence ID" value="NZ_PTIS01000001.1"/>
</dbReference>
<dbReference type="InterPro" id="IPR013785">
    <property type="entry name" value="Aldolase_TIM"/>
</dbReference>
<sequence>MSVNIKLNDMNYRYEVYQIVSLFHSLEEITFSKIEEIKLSKIEKDFCIDIEERFIEISGKDFTKNFEFNEEDSKKNQIKRYIYLYFSKLYSTELPWGTLIGIRPSKIALNLVKQGYSEEEIIEYFNHKYLVKENKVKLCIKVAKHEKNFINTDKNNISIYLGMPFCPTRCLYCSFASNPISGNKSLVEPYINALIKEIKELSHFIKLKNLNINTIYFGGGTPTAVGDSDFEYVMKNIYENLIKDFKVTEFTVECGRSDSITKNKLQTMKSYLVDRISINPQTMNDNTLKIIGRNHSVEDVIDKFNMARNLGFNNINMDIILGLPGEKSDDVNHTLDVIKDIAPESITVHGLSVKRASKLYEDLKLNKNYELANQDEITKMYDGAKNIAEDLNMEPYYMYRQKNMPCNMENIGYSVLGKECIYNMQIIEERQTIIALGADAVSKVVFLDENRIERFANIKDVGEYIKRIDEVIEKKKALLETLYK</sequence>
<dbReference type="GO" id="GO:0005737">
    <property type="term" value="C:cytoplasm"/>
    <property type="evidence" value="ECO:0007669"/>
    <property type="project" value="TreeGrafter"/>
</dbReference>
<dbReference type="OrthoDB" id="9808022at2"/>
<proteinExistence type="predicted"/>
<protein>
    <submittedName>
        <fullName evidence="6">Anaerobic coproporphyrinogen III oxidase</fullName>
    </submittedName>
</protein>
<dbReference type="PANTHER" id="PTHR13932:SF1">
    <property type="entry name" value="OXYGEN-INDEPENDENT COPROPORPHYRINOGEN-III OXIDASE-LIKE PROTEIN HEMZ"/>
    <property type="match status" value="1"/>
</dbReference>
<dbReference type="NCBIfam" id="NF006060">
    <property type="entry name" value="PRK08207.1-3"/>
    <property type="match status" value="1"/>
</dbReference>
<gene>
    <name evidence="6" type="ORF">BD821_101255</name>
</gene>
<feature type="domain" description="Radical SAM core" evidence="5">
    <location>
        <begin position="151"/>
        <end position="390"/>
    </location>
</feature>
<dbReference type="NCBIfam" id="TIGR03994">
    <property type="entry name" value="rSAM_HemZ"/>
    <property type="match status" value="1"/>
</dbReference>
<evidence type="ECO:0000313" key="6">
    <source>
        <dbReference type="EMBL" id="PPK49593.1"/>
    </source>
</evidence>
<dbReference type="SFLD" id="SFLDF00310">
    <property type="entry name" value="oxygen-independent_coproporphy"/>
    <property type="match status" value="1"/>
</dbReference>
<dbReference type="CDD" id="cd01335">
    <property type="entry name" value="Radical_SAM"/>
    <property type="match status" value="1"/>
</dbReference>
<dbReference type="SFLD" id="SFLDG01082">
    <property type="entry name" value="B12-binding_domain_containing"/>
    <property type="match status" value="1"/>
</dbReference>
<keyword evidence="3" id="KW-0408">Iron</keyword>
<dbReference type="Proteomes" id="UP000239863">
    <property type="component" value="Unassembled WGS sequence"/>
</dbReference>
<dbReference type="SMART" id="SM00729">
    <property type="entry name" value="Elp3"/>
    <property type="match status" value="1"/>
</dbReference>
<dbReference type="InterPro" id="IPR034505">
    <property type="entry name" value="Coproporphyrinogen-III_oxidase"/>
</dbReference>
<dbReference type="InterPro" id="IPR007197">
    <property type="entry name" value="rSAM"/>
</dbReference>
<evidence type="ECO:0000259" key="5">
    <source>
        <dbReference type="PROSITE" id="PS51918"/>
    </source>
</evidence>
<comment type="caution">
    <text evidence="6">The sequence shown here is derived from an EMBL/GenBank/DDBJ whole genome shotgun (WGS) entry which is preliminary data.</text>
</comment>
<dbReference type="GO" id="GO:0051539">
    <property type="term" value="F:4 iron, 4 sulfur cluster binding"/>
    <property type="evidence" value="ECO:0007669"/>
    <property type="project" value="TreeGrafter"/>
</dbReference>
<dbReference type="AlphaFoldDB" id="A0A2S6G125"/>
<dbReference type="STRING" id="37659.GCA_000703125_02703"/>
<dbReference type="InterPro" id="IPR023995">
    <property type="entry name" value="HemZ"/>
</dbReference>
<dbReference type="InterPro" id="IPR058240">
    <property type="entry name" value="rSAM_sf"/>
</dbReference>
<evidence type="ECO:0000256" key="4">
    <source>
        <dbReference type="ARBA" id="ARBA00023014"/>
    </source>
</evidence>
<dbReference type="SUPFAM" id="SSF102114">
    <property type="entry name" value="Radical SAM enzymes"/>
    <property type="match status" value="1"/>
</dbReference>
<dbReference type="InterPro" id="IPR006638">
    <property type="entry name" value="Elp3/MiaA/NifB-like_rSAM"/>
</dbReference>
<dbReference type="PANTHER" id="PTHR13932">
    <property type="entry name" value="COPROPORPHYRINIGEN III OXIDASE"/>
    <property type="match status" value="1"/>
</dbReference>
<name>A0A2S6G125_9CLOT</name>
<dbReference type="SFLD" id="SFLDG01065">
    <property type="entry name" value="anaerobic_coproporphyrinogen-I"/>
    <property type="match status" value="1"/>
</dbReference>
<reference evidence="6 7" key="1">
    <citation type="submission" date="2018-02" db="EMBL/GenBank/DDBJ databases">
        <title>Genomic Encyclopedia of Archaeal and Bacterial Type Strains, Phase II (KMG-II): from individual species to whole genera.</title>
        <authorList>
            <person name="Goeker M."/>
        </authorList>
    </citation>
    <scope>NUCLEOTIDE SEQUENCE [LARGE SCALE GENOMIC DNA]</scope>
    <source>
        <strain evidence="6 7">DSM 15099</strain>
    </source>
</reference>
<keyword evidence="1" id="KW-0949">S-adenosyl-L-methionine</keyword>
<keyword evidence="2" id="KW-0479">Metal-binding</keyword>
<organism evidence="6 7">
    <name type="scientific">Clostridium algidicarnis DSM 15099</name>
    <dbReference type="NCBI Taxonomy" id="1121295"/>
    <lineage>
        <taxon>Bacteria</taxon>
        <taxon>Bacillati</taxon>
        <taxon>Bacillota</taxon>
        <taxon>Clostridia</taxon>
        <taxon>Eubacteriales</taxon>
        <taxon>Clostridiaceae</taxon>
        <taxon>Clostridium</taxon>
    </lineage>
</organism>
<dbReference type="SFLD" id="SFLDS00029">
    <property type="entry name" value="Radical_SAM"/>
    <property type="match status" value="1"/>
</dbReference>
<dbReference type="Pfam" id="PF04055">
    <property type="entry name" value="Radical_SAM"/>
    <property type="match status" value="1"/>
</dbReference>
<evidence type="ECO:0000256" key="1">
    <source>
        <dbReference type="ARBA" id="ARBA00022691"/>
    </source>
</evidence>
<dbReference type="GO" id="GO:0006779">
    <property type="term" value="P:porphyrin-containing compound biosynthetic process"/>
    <property type="evidence" value="ECO:0007669"/>
    <property type="project" value="TreeGrafter"/>
</dbReference>
<keyword evidence="4" id="KW-0411">Iron-sulfur</keyword>
<dbReference type="Gene3D" id="3.20.20.70">
    <property type="entry name" value="Aldolase class I"/>
    <property type="match status" value="1"/>
</dbReference>
<evidence type="ECO:0000313" key="7">
    <source>
        <dbReference type="Proteomes" id="UP000239863"/>
    </source>
</evidence>
<dbReference type="EMBL" id="PTIS01000001">
    <property type="protein sequence ID" value="PPK49593.1"/>
    <property type="molecule type" value="Genomic_DNA"/>
</dbReference>
<evidence type="ECO:0000256" key="2">
    <source>
        <dbReference type="ARBA" id="ARBA00022723"/>
    </source>
</evidence>
<accession>A0A2S6G125</accession>
<dbReference type="PROSITE" id="PS51918">
    <property type="entry name" value="RADICAL_SAM"/>
    <property type="match status" value="1"/>
</dbReference>
<evidence type="ECO:0000256" key="3">
    <source>
        <dbReference type="ARBA" id="ARBA00023004"/>
    </source>
</evidence>
<dbReference type="GO" id="GO:0046872">
    <property type="term" value="F:metal ion binding"/>
    <property type="evidence" value="ECO:0007669"/>
    <property type="project" value="UniProtKB-KW"/>
</dbReference>
<dbReference type="GO" id="GO:0003824">
    <property type="term" value="F:catalytic activity"/>
    <property type="evidence" value="ECO:0007669"/>
    <property type="project" value="InterPro"/>
</dbReference>